<evidence type="ECO:0000313" key="1">
    <source>
        <dbReference type="EMBL" id="EJW94348.1"/>
    </source>
</evidence>
<gene>
    <name evidence="1" type="ORF">EVA_17546</name>
</gene>
<comment type="caution">
    <text evidence="1">The sequence shown here is derived from an EMBL/GenBank/DDBJ whole genome shotgun (WGS) entry which is preliminary data.</text>
</comment>
<reference evidence="1" key="1">
    <citation type="journal article" date="2012" name="PLoS ONE">
        <title>Gene sets for utilization of primary and secondary nutrition supplies in the distal gut of endangered iberian lynx.</title>
        <authorList>
            <person name="Alcaide M."/>
            <person name="Messina E."/>
            <person name="Richter M."/>
            <person name="Bargiela R."/>
            <person name="Peplies J."/>
            <person name="Huws S.A."/>
            <person name="Newbold C.J."/>
            <person name="Golyshin P.N."/>
            <person name="Simon M.A."/>
            <person name="Lopez G."/>
            <person name="Yakimov M.M."/>
            <person name="Ferrer M."/>
        </authorList>
    </citation>
    <scope>NUCLEOTIDE SEQUENCE</scope>
</reference>
<dbReference type="AlphaFoldDB" id="J9FIT5"/>
<organism evidence="1">
    <name type="scientific">gut metagenome</name>
    <dbReference type="NCBI Taxonomy" id="749906"/>
    <lineage>
        <taxon>unclassified sequences</taxon>
        <taxon>metagenomes</taxon>
        <taxon>organismal metagenomes</taxon>
    </lineage>
</organism>
<sequence>MLCLSVMITSIMQSMPLFVQQILKELWAIAPAVKRNIHFVSQMAAEMKSTFLSVP</sequence>
<name>J9FIT5_9ZZZZ</name>
<proteinExistence type="predicted"/>
<dbReference type="EMBL" id="AMCI01006429">
    <property type="protein sequence ID" value="EJW94348.1"/>
    <property type="molecule type" value="Genomic_DNA"/>
</dbReference>
<accession>J9FIT5</accession>
<protein>
    <submittedName>
        <fullName evidence="1">Uncharacterized protein</fullName>
    </submittedName>
</protein>